<sequence>MILNNNNNNILILPKIIQKLILSLIFNHRKSLLSLSNYIESYESRNNYYTLFNHFKEVSFRNVLRYALVCKDWFTVVSGLCNRYYMVMPITFHLNKKQEQQHENNNNNQLDLKQRSFINNIRSSSQQNMRDILGRQCEIIRTLDKLLSSQYSVFRFENIVHLYIDTYSEHYDLKCYQSKQQEERRDENEYANIIEYIKRFPKLERLTIKTESVHLVNDLMAALNRDSDDHFQQVKIEVYVKKELTPHHEIMDLSMAANQAVLEYFSDINRYYEEFVKKWRCNSISIEFDDGEHEGGINHISYRELFRIHSLKSVNISSREHIYLDELEHVLIYGIESFRGNVAFGLLGHDDSLPDNINNEVEEEWCACLPYDDSDIQEEDESSDNDDSFEMDRTAEVHSFIDSLDHNKTLKQLLIVKVGYGSIIISHFKKAVALGHSNIVITKPGVYGYLSLLLVIQQKEEMLIKNSQQLREFSQ</sequence>
<dbReference type="InParanoid" id="D3B1S0"/>
<proteinExistence type="predicted"/>
<dbReference type="FunCoup" id="D3B1S0">
    <property type="interactions" value="4"/>
</dbReference>
<dbReference type="PANTHER" id="PTHR32556">
    <property type="entry name" value="F-BOX DOMAIN-CONTAINING PROTEIN-RELATED-RELATED"/>
    <property type="match status" value="1"/>
</dbReference>
<gene>
    <name evidence="1" type="ORF">PPL_02244</name>
</gene>
<evidence type="ECO:0000313" key="2">
    <source>
        <dbReference type="Proteomes" id="UP000001396"/>
    </source>
</evidence>
<protein>
    <recommendedName>
        <fullName evidence="3">F-box domain-containing protein</fullName>
    </recommendedName>
</protein>
<dbReference type="EMBL" id="ADBJ01000008">
    <property type="protein sequence ID" value="EFA85244.1"/>
    <property type="molecule type" value="Genomic_DNA"/>
</dbReference>
<keyword evidence="2" id="KW-1185">Reference proteome</keyword>
<dbReference type="Proteomes" id="UP000001396">
    <property type="component" value="Unassembled WGS sequence"/>
</dbReference>
<dbReference type="GeneID" id="31357769"/>
<organism evidence="1 2">
    <name type="scientific">Heterostelium pallidum (strain ATCC 26659 / Pp 5 / PN500)</name>
    <name type="common">Cellular slime mold</name>
    <name type="synonym">Polysphondylium pallidum</name>
    <dbReference type="NCBI Taxonomy" id="670386"/>
    <lineage>
        <taxon>Eukaryota</taxon>
        <taxon>Amoebozoa</taxon>
        <taxon>Evosea</taxon>
        <taxon>Eumycetozoa</taxon>
        <taxon>Dictyostelia</taxon>
        <taxon>Acytosteliales</taxon>
        <taxon>Acytosteliaceae</taxon>
        <taxon>Heterostelium</taxon>
    </lineage>
</organism>
<name>D3B1S0_HETP5</name>
<reference evidence="1 2" key="1">
    <citation type="journal article" date="2011" name="Genome Res.">
        <title>Phylogeny-wide analysis of social amoeba genomes highlights ancient origins for complex intercellular communication.</title>
        <authorList>
            <person name="Heidel A.J."/>
            <person name="Lawal H.M."/>
            <person name="Felder M."/>
            <person name="Schilde C."/>
            <person name="Helps N.R."/>
            <person name="Tunggal B."/>
            <person name="Rivero F."/>
            <person name="John U."/>
            <person name="Schleicher M."/>
            <person name="Eichinger L."/>
            <person name="Platzer M."/>
            <person name="Noegel A.A."/>
            <person name="Schaap P."/>
            <person name="Gloeckner G."/>
        </authorList>
    </citation>
    <scope>NUCLEOTIDE SEQUENCE [LARGE SCALE GENOMIC DNA]</scope>
    <source>
        <strain evidence="2">ATCC 26659 / Pp 5 / PN500</strain>
    </source>
</reference>
<evidence type="ECO:0000313" key="1">
    <source>
        <dbReference type="EMBL" id="EFA85244.1"/>
    </source>
</evidence>
<accession>D3B1S0</accession>
<dbReference type="RefSeq" id="XP_020437353.1">
    <property type="nucleotide sequence ID" value="XM_020573236.1"/>
</dbReference>
<comment type="caution">
    <text evidence="1">The sequence shown here is derived from an EMBL/GenBank/DDBJ whole genome shotgun (WGS) entry which is preliminary data.</text>
</comment>
<evidence type="ECO:0008006" key="3">
    <source>
        <dbReference type="Google" id="ProtNLM"/>
    </source>
</evidence>
<dbReference type="AlphaFoldDB" id="D3B1S0"/>